<gene>
    <name evidence="2" type="ORF">OBE_16298</name>
</gene>
<comment type="caution">
    <text evidence="2">The sequence shown here is derived from an EMBL/GenBank/DDBJ whole genome shotgun (WGS) entry which is preliminary data.</text>
</comment>
<dbReference type="AlphaFoldDB" id="K1RY70"/>
<dbReference type="EMBL" id="AJWZ01011139">
    <property type="protein sequence ID" value="EKC46370.1"/>
    <property type="molecule type" value="Genomic_DNA"/>
</dbReference>
<dbReference type="Pfam" id="PF12957">
    <property type="entry name" value="DUF3846"/>
    <property type="match status" value="1"/>
</dbReference>
<proteinExistence type="predicted"/>
<sequence>MNDSKIKVLLVEPEKYPKEIVIDDSLEAMQEVVGG</sequence>
<evidence type="ECO:0000313" key="2">
    <source>
        <dbReference type="EMBL" id="EKC46370.1"/>
    </source>
</evidence>
<evidence type="ECO:0000259" key="1">
    <source>
        <dbReference type="Pfam" id="PF12957"/>
    </source>
</evidence>
<protein>
    <recommendedName>
        <fullName evidence="1">DUF3846 domain-containing protein</fullName>
    </recommendedName>
</protein>
<dbReference type="InterPro" id="IPR024559">
    <property type="entry name" value="DUF3846"/>
</dbReference>
<name>K1RY70_9ZZZZ</name>
<feature type="domain" description="DUF3846" evidence="1">
    <location>
        <begin position="6"/>
        <end position="35"/>
    </location>
</feature>
<reference evidence="2" key="1">
    <citation type="journal article" date="2013" name="Environ. Microbiol.">
        <title>Microbiota from the distal guts of lean and obese adolescents exhibit partial functional redundancy besides clear differences in community structure.</title>
        <authorList>
            <person name="Ferrer M."/>
            <person name="Ruiz A."/>
            <person name="Lanza F."/>
            <person name="Haange S.B."/>
            <person name="Oberbach A."/>
            <person name="Till H."/>
            <person name="Bargiela R."/>
            <person name="Campoy C."/>
            <person name="Segura M.T."/>
            <person name="Richter M."/>
            <person name="von Bergen M."/>
            <person name="Seifert J."/>
            <person name="Suarez A."/>
        </authorList>
    </citation>
    <scope>NUCLEOTIDE SEQUENCE</scope>
</reference>
<organism evidence="2">
    <name type="scientific">human gut metagenome</name>
    <dbReference type="NCBI Taxonomy" id="408170"/>
    <lineage>
        <taxon>unclassified sequences</taxon>
        <taxon>metagenomes</taxon>
        <taxon>organismal metagenomes</taxon>
    </lineage>
</organism>
<feature type="non-terminal residue" evidence="2">
    <location>
        <position position="35"/>
    </location>
</feature>
<accession>K1RY70</accession>